<accession>A0A448XKM4</accession>
<reference evidence="2" key="1">
    <citation type="submission" date="2018-11" db="EMBL/GenBank/DDBJ databases">
        <authorList>
            <consortium name="Pathogen Informatics"/>
        </authorList>
    </citation>
    <scope>NUCLEOTIDE SEQUENCE</scope>
</reference>
<protein>
    <submittedName>
        <fullName evidence="2">Uncharacterized protein</fullName>
    </submittedName>
</protein>
<sequence length="52" mass="5853">MLKSREYELHYFNPGSGPTGDAGDARSSDAESVVQTSLDEDTFWEMLTIERI</sequence>
<keyword evidence="3" id="KW-1185">Reference proteome</keyword>
<proteinExistence type="predicted"/>
<dbReference type="EMBL" id="CAAALY010259357">
    <property type="protein sequence ID" value="VEL38884.1"/>
    <property type="molecule type" value="Genomic_DNA"/>
</dbReference>
<dbReference type="Proteomes" id="UP000784294">
    <property type="component" value="Unassembled WGS sequence"/>
</dbReference>
<comment type="caution">
    <text evidence="2">The sequence shown here is derived from an EMBL/GenBank/DDBJ whole genome shotgun (WGS) entry which is preliminary data.</text>
</comment>
<evidence type="ECO:0000256" key="1">
    <source>
        <dbReference type="SAM" id="MobiDB-lite"/>
    </source>
</evidence>
<name>A0A448XKM4_9PLAT</name>
<evidence type="ECO:0000313" key="3">
    <source>
        <dbReference type="Proteomes" id="UP000784294"/>
    </source>
</evidence>
<dbReference type="AlphaFoldDB" id="A0A448XKM4"/>
<feature type="region of interest" description="Disordered" evidence="1">
    <location>
        <begin position="11"/>
        <end position="34"/>
    </location>
</feature>
<organism evidence="2 3">
    <name type="scientific">Protopolystoma xenopodis</name>
    <dbReference type="NCBI Taxonomy" id="117903"/>
    <lineage>
        <taxon>Eukaryota</taxon>
        <taxon>Metazoa</taxon>
        <taxon>Spiralia</taxon>
        <taxon>Lophotrochozoa</taxon>
        <taxon>Platyhelminthes</taxon>
        <taxon>Monogenea</taxon>
        <taxon>Polyopisthocotylea</taxon>
        <taxon>Polystomatidea</taxon>
        <taxon>Polystomatidae</taxon>
        <taxon>Protopolystoma</taxon>
    </lineage>
</organism>
<gene>
    <name evidence="2" type="ORF">PXEA_LOCUS32324</name>
</gene>
<evidence type="ECO:0000313" key="2">
    <source>
        <dbReference type="EMBL" id="VEL38884.1"/>
    </source>
</evidence>